<evidence type="ECO:0000313" key="2">
    <source>
        <dbReference type="EMBL" id="RDH28602.1"/>
    </source>
</evidence>
<dbReference type="GeneID" id="38137963"/>
<organism evidence="2 3">
    <name type="scientific">Aspergillus welwitschiae</name>
    <dbReference type="NCBI Taxonomy" id="1341132"/>
    <lineage>
        <taxon>Eukaryota</taxon>
        <taxon>Fungi</taxon>
        <taxon>Dikarya</taxon>
        <taxon>Ascomycota</taxon>
        <taxon>Pezizomycotina</taxon>
        <taxon>Eurotiomycetes</taxon>
        <taxon>Eurotiomycetidae</taxon>
        <taxon>Eurotiales</taxon>
        <taxon>Aspergillaceae</taxon>
        <taxon>Aspergillus</taxon>
        <taxon>Aspergillus subgen. Circumdati</taxon>
    </lineage>
</organism>
<feature type="domain" description="Protein kinase" evidence="1">
    <location>
        <begin position="1"/>
        <end position="186"/>
    </location>
</feature>
<dbReference type="InterPro" id="IPR011009">
    <property type="entry name" value="Kinase-like_dom_sf"/>
</dbReference>
<keyword evidence="3" id="KW-1185">Reference proteome</keyword>
<dbReference type="Pfam" id="PF06293">
    <property type="entry name" value="Kdo"/>
    <property type="match status" value="1"/>
</dbReference>
<dbReference type="Gene3D" id="1.10.510.10">
    <property type="entry name" value="Transferase(Phosphotransferase) domain 1"/>
    <property type="match status" value="1"/>
</dbReference>
<dbReference type="GO" id="GO:0004672">
    <property type="term" value="F:protein kinase activity"/>
    <property type="evidence" value="ECO:0007669"/>
    <property type="project" value="InterPro"/>
</dbReference>
<dbReference type="PROSITE" id="PS50011">
    <property type="entry name" value="PROTEIN_KINASE_DOM"/>
    <property type="match status" value="1"/>
</dbReference>
<reference evidence="2 3" key="1">
    <citation type="submission" date="2018-07" db="EMBL/GenBank/DDBJ databases">
        <title>The genomes of Aspergillus section Nigri reveals drivers in fungal speciation.</title>
        <authorList>
            <consortium name="DOE Joint Genome Institute"/>
            <person name="Vesth T.C."/>
            <person name="Nybo J."/>
            <person name="Theobald S."/>
            <person name="Brandl J."/>
            <person name="Frisvad J.C."/>
            <person name="Nielsen K.F."/>
            <person name="Lyhne E.K."/>
            <person name="Kogle M.E."/>
            <person name="Kuo A."/>
            <person name="Riley R."/>
            <person name="Clum A."/>
            <person name="Nolan M."/>
            <person name="Lipzen A."/>
            <person name="Salamov A."/>
            <person name="Henrissat B."/>
            <person name="Wiebenga A."/>
            <person name="De vries R.P."/>
            <person name="Grigoriev I.V."/>
            <person name="Mortensen U.H."/>
            <person name="Andersen M.R."/>
            <person name="Baker S.E."/>
        </authorList>
    </citation>
    <scope>NUCLEOTIDE SEQUENCE [LARGE SCALE GENOMIC DNA]</scope>
    <source>
        <strain evidence="2 3">CBS 139.54b</strain>
    </source>
</reference>
<dbReference type="SUPFAM" id="SSF56112">
    <property type="entry name" value="Protein kinase-like (PK-like)"/>
    <property type="match status" value="1"/>
</dbReference>
<dbReference type="Proteomes" id="UP000253729">
    <property type="component" value="Unassembled WGS sequence"/>
</dbReference>
<name>A0A3F3PPB2_9EURO</name>
<sequence>MRDLRSLAFIRCIKESDTSSIFRATFQGRPCLMKVYHAIEKQPSHPTYREIDPFFCESTAYVRLKERGLCEQGIVPDFYGDKLRPNAVLLEFIPSLMEIDLAKYTEDRAATLLDILHKIHDARIYHGDPYPRNIVLQPETGKVLWIDFDRAQTFPEGPITERQNSWMKINTLMTAELLDLLVRNMG</sequence>
<evidence type="ECO:0000313" key="3">
    <source>
        <dbReference type="Proteomes" id="UP000253729"/>
    </source>
</evidence>
<gene>
    <name evidence="2" type="ORF">BDQ94DRAFT_162759</name>
</gene>
<protein>
    <recommendedName>
        <fullName evidence="1">Protein kinase domain-containing protein</fullName>
    </recommendedName>
</protein>
<dbReference type="RefSeq" id="XP_026621624.1">
    <property type="nucleotide sequence ID" value="XM_026769607.1"/>
</dbReference>
<dbReference type="AlphaFoldDB" id="A0A3F3PPB2"/>
<dbReference type="GO" id="GO:0005524">
    <property type="term" value="F:ATP binding"/>
    <property type="evidence" value="ECO:0007669"/>
    <property type="project" value="InterPro"/>
</dbReference>
<evidence type="ECO:0000259" key="1">
    <source>
        <dbReference type="PROSITE" id="PS50011"/>
    </source>
</evidence>
<proteinExistence type="predicted"/>
<accession>A0A3F3PPB2</accession>
<dbReference type="STRING" id="1341132.A0A3F3PPB2"/>
<dbReference type="EMBL" id="KZ852075">
    <property type="protein sequence ID" value="RDH28602.1"/>
    <property type="molecule type" value="Genomic_DNA"/>
</dbReference>
<dbReference type="InterPro" id="IPR000719">
    <property type="entry name" value="Prot_kinase_dom"/>
</dbReference>